<proteinExistence type="predicted"/>
<dbReference type="GO" id="GO:0000287">
    <property type="term" value="F:magnesium ion binding"/>
    <property type="evidence" value="ECO:0007669"/>
    <property type="project" value="TreeGrafter"/>
</dbReference>
<dbReference type="Proteomes" id="UP000193834">
    <property type="component" value="Unassembled WGS sequence"/>
</dbReference>
<dbReference type="Gene3D" id="3.40.50.1000">
    <property type="entry name" value="HAD superfamily/HAD-like"/>
    <property type="match status" value="1"/>
</dbReference>
<dbReference type="InterPro" id="IPR000150">
    <property type="entry name" value="Cof"/>
</dbReference>
<evidence type="ECO:0000313" key="2">
    <source>
        <dbReference type="Proteomes" id="UP000193834"/>
    </source>
</evidence>
<dbReference type="GO" id="GO:0005829">
    <property type="term" value="C:cytosol"/>
    <property type="evidence" value="ECO:0007669"/>
    <property type="project" value="TreeGrafter"/>
</dbReference>
<reference evidence="1 2" key="1">
    <citation type="submission" date="2017-04" db="EMBL/GenBank/DDBJ databases">
        <authorList>
            <person name="Afonso C.L."/>
            <person name="Miller P.J."/>
            <person name="Scott M.A."/>
            <person name="Spackman E."/>
            <person name="Goraichik I."/>
            <person name="Dimitrov K.M."/>
            <person name="Suarez D.L."/>
            <person name="Swayne D.E."/>
        </authorList>
    </citation>
    <scope>NUCLEOTIDE SEQUENCE [LARGE SCALE GENOMIC DNA]</scope>
    <source>
        <strain evidence="1 2">11</strain>
    </source>
</reference>
<keyword evidence="2" id="KW-1185">Reference proteome</keyword>
<sequence length="268" mass="30040">MHIKMVALDMDGTLLHDDHRLSPKNRATIQELSAHGVDIVLCTGRSPSSTLPYLDELGMDGIVITHNGAATVQSVGRKVLHSFEMTQEELSPYLAFCEQHDLHFDLNTTFDLFVTHYEALTPEMLGLYAQFRIEPKGFPGWDQLESPVVKMTISGEKERMDKIEEELAKWDHKLQCIRSGDYFIDVMHAEATKGNALKKLSEIRNVDQKNILAIGNYYNDLTMIQFAGIGIAMDNSPEDIKEAADDVTLSNNDDGVHAALVKYCKSII</sequence>
<dbReference type="CDD" id="cd07516">
    <property type="entry name" value="HAD_Pase"/>
    <property type="match status" value="1"/>
</dbReference>
<dbReference type="SFLD" id="SFLDG01140">
    <property type="entry name" value="C2.B:_Phosphomannomutase_and_P"/>
    <property type="match status" value="1"/>
</dbReference>
<dbReference type="PANTHER" id="PTHR10000:SF8">
    <property type="entry name" value="HAD SUPERFAMILY HYDROLASE-LIKE, TYPE 3"/>
    <property type="match status" value="1"/>
</dbReference>
<evidence type="ECO:0000313" key="1">
    <source>
        <dbReference type="EMBL" id="SMG53370.1"/>
    </source>
</evidence>
<dbReference type="Gene3D" id="3.30.1240.10">
    <property type="match status" value="1"/>
</dbReference>
<name>A0A1X7LI87_9BACL</name>
<dbReference type="NCBIfam" id="TIGR01484">
    <property type="entry name" value="HAD-SF-IIB"/>
    <property type="match status" value="1"/>
</dbReference>
<dbReference type="STRING" id="1852522.SAMN06295960_3487"/>
<dbReference type="GO" id="GO:0016791">
    <property type="term" value="F:phosphatase activity"/>
    <property type="evidence" value="ECO:0007669"/>
    <property type="project" value="TreeGrafter"/>
</dbReference>
<dbReference type="RefSeq" id="WP_088549583.1">
    <property type="nucleotide sequence ID" value="NZ_FXAZ01000005.1"/>
</dbReference>
<dbReference type="Pfam" id="PF08282">
    <property type="entry name" value="Hydrolase_3"/>
    <property type="match status" value="1"/>
</dbReference>
<dbReference type="InterPro" id="IPR023214">
    <property type="entry name" value="HAD_sf"/>
</dbReference>
<dbReference type="PANTHER" id="PTHR10000">
    <property type="entry name" value="PHOSPHOSERINE PHOSPHATASE"/>
    <property type="match status" value="1"/>
</dbReference>
<dbReference type="EMBL" id="FXAZ01000005">
    <property type="protein sequence ID" value="SMG53370.1"/>
    <property type="molecule type" value="Genomic_DNA"/>
</dbReference>
<organism evidence="1 2">
    <name type="scientific">Paenibacillus aquistagni</name>
    <dbReference type="NCBI Taxonomy" id="1852522"/>
    <lineage>
        <taxon>Bacteria</taxon>
        <taxon>Bacillati</taxon>
        <taxon>Bacillota</taxon>
        <taxon>Bacilli</taxon>
        <taxon>Bacillales</taxon>
        <taxon>Paenibacillaceae</taxon>
        <taxon>Paenibacillus</taxon>
    </lineage>
</organism>
<dbReference type="SUPFAM" id="SSF56784">
    <property type="entry name" value="HAD-like"/>
    <property type="match status" value="1"/>
</dbReference>
<accession>A0A1X7LI87</accession>
<gene>
    <name evidence="1" type="ORF">SAMN06295960_3487</name>
</gene>
<dbReference type="SFLD" id="SFLDS00003">
    <property type="entry name" value="Haloacid_Dehalogenase"/>
    <property type="match status" value="1"/>
</dbReference>
<evidence type="ECO:0008006" key="3">
    <source>
        <dbReference type="Google" id="ProtNLM"/>
    </source>
</evidence>
<dbReference type="InterPro" id="IPR036412">
    <property type="entry name" value="HAD-like_sf"/>
</dbReference>
<dbReference type="AlphaFoldDB" id="A0A1X7LI87"/>
<dbReference type="NCBIfam" id="TIGR00099">
    <property type="entry name" value="Cof-subfamily"/>
    <property type="match status" value="1"/>
</dbReference>
<dbReference type="OrthoDB" id="9790031at2"/>
<dbReference type="InterPro" id="IPR006379">
    <property type="entry name" value="HAD-SF_hydro_IIB"/>
</dbReference>
<protein>
    <recommendedName>
        <fullName evidence="3">Cof subfamily of IIB subfamily of haloacid dehalogenase superfamily/HAD-superfamily hydrolase, subfamily IIB</fullName>
    </recommendedName>
</protein>